<dbReference type="SUPFAM" id="SSF55785">
    <property type="entry name" value="PYP-like sensor domain (PAS domain)"/>
    <property type="match status" value="2"/>
</dbReference>
<dbReference type="AlphaFoldDB" id="A0A7X5ZJE9"/>
<feature type="domain" description="Methyl-accepting transducer" evidence="3">
    <location>
        <begin position="393"/>
        <end position="466"/>
    </location>
</feature>
<evidence type="ECO:0000259" key="4">
    <source>
        <dbReference type="PROSITE" id="PS50112"/>
    </source>
</evidence>
<dbReference type="InterPro" id="IPR052155">
    <property type="entry name" value="Biofilm_reg_signaling"/>
</dbReference>
<dbReference type="GO" id="GO:0007165">
    <property type="term" value="P:signal transduction"/>
    <property type="evidence" value="ECO:0007669"/>
    <property type="project" value="UniProtKB-KW"/>
</dbReference>
<dbReference type="PROSITE" id="PS50111">
    <property type="entry name" value="CHEMOTAXIS_TRANSDUC_2"/>
    <property type="match status" value="1"/>
</dbReference>
<feature type="domain" description="PAC" evidence="5">
    <location>
        <begin position="106"/>
        <end position="156"/>
    </location>
</feature>
<dbReference type="PANTHER" id="PTHR44757:SF2">
    <property type="entry name" value="BIOFILM ARCHITECTURE MAINTENANCE PROTEIN MBAA"/>
    <property type="match status" value="1"/>
</dbReference>
<reference evidence="6 7" key="1">
    <citation type="submission" date="2020-03" db="EMBL/GenBank/DDBJ databases">
        <authorList>
            <person name="Lai Q."/>
        </authorList>
    </citation>
    <scope>NUCLEOTIDE SEQUENCE [LARGE SCALE GENOMIC DNA]</scope>
    <source>
        <strain evidence="6 7">CCUG 25036</strain>
    </source>
</reference>
<comment type="caution">
    <text evidence="6">The sequence shown here is derived from an EMBL/GenBank/DDBJ whole genome shotgun (WGS) entry which is preliminary data.</text>
</comment>
<dbReference type="InterPro" id="IPR000014">
    <property type="entry name" value="PAS"/>
</dbReference>
<keyword evidence="7" id="KW-1185">Reference proteome</keyword>
<evidence type="ECO:0000313" key="7">
    <source>
        <dbReference type="Proteomes" id="UP000490980"/>
    </source>
</evidence>
<dbReference type="SUPFAM" id="SSF58104">
    <property type="entry name" value="Methyl-accepting chemotaxis protein (MCP) signaling domain"/>
    <property type="match status" value="1"/>
</dbReference>
<dbReference type="InterPro" id="IPR004089">
    <property type="entry name" value="MCPsignal_dom"/>
</dbReference>
<dbReference type="PROSITE" id="PS50112">
    <property type="entry name" value="PAS"/>
    <property type="match status" value="2"/>
</dbReference>
<protein>
    <submittedName>
        <fullName evidence="6">PAS domain S-box protein</fullName>
    </submittedName>
</protein>
<dbReference type="EMBL" id="JAARLZ010000008">
    <property type="protein sequence ID" value="NII07852.1"/>
    <property type="molecule type" value="Genomic_DNA"/>
</dbReference>
<dbReference type="CDD" id="cd00130">
    <property type="entry name" value="PAS"/>
    <property type="match status" value="2"/>
</dbReference>
<sequence length="466" mass="51016">MKKIITRWLARWLHETAPAKEATSVDESAFRTLEQTLEQALDAVVTIDAANNVIFYNASAEHLWGYPRADVLGRNVSMLVPFALRAGHDALIDANREGQPDRIVGTSREVQLERADGTKLWVSLAMSRIRLDHGIYYTAFVRDVSADVARRDALRLLSMVADHTDNAVIITDASGMTQYVNHGFERMSGFAPEDIIGRRPGDVLQGRATNPHTVAAVRQRLHAGQAIYEEILNYRKDGEPYWVSMVINPVRAAGGAIEKFVAIMANITNSKLRSEEDRIRLQAIDRSNLVAEWALDGCWLTGNPLLRDLLGGEAPRGNANILEAVGASGRAALDDQRDAPASMVLERHDGGDLRVTATVSVIRDSEGRSARLVMHGQDVTARHDTDSHVLDLTSRVETIASTVSKISFQTHVLSLNAAIEAARAGAEGKGFGVVAEEVRVLAAQSKEAADRISRLLASARLRLEEL</sequence>
<feature type="domain" description="PAS" evidence="4">
    <location>
        <begin position="29"/>
        <end position="81"/>
    </location>
</feature>
<dbReference type="PROSITE" id="PS50113">
    <property type="entry name" value="PAC"/>
    <property type="match status" value="3"/>
</dbReference>
<dbReference type="Pfam" id="PF13426">
    <property type="entry name" value="PAS_9"/>
    <property type="match status" value="1"/>
</dbReference>
<evidence type="ECO:0000259" key="3">
    <source>
        <dbReference type="PROSITE" id="PS50111"/>
    </source>
</evidence>
<dbReference type="NCBIfam" id="TIGR00229">
    <property type="entry name" value="sensory_box"/>
    <property type="match status" value="2"/>
</dbReference>
<dbReference type="Proteomes" id="UP000490980">
    <property type="component" value="Unassembled WGS sequence"/>
</dbReference>
<evidence type="ECO:0000256" key="1">
    <source>
        <dbReference type="ARBA" id="ARBA00023224"/>
    </source>
</evidence>
<name>A0A7X5ZJE9_9GAMM</name>
<evidence type="ECO:0000256" key="2">
    <source>
        <dbReference type="PROSITE-ProRule" id="PRU00284"/>
    </source>
</evidence>
<accession>A0A7X5ZJE9</accession>
<evidence type="ECO:0000259" key="5">
    <source>
        <dbReference type="PROSITE" id="PS50113"/>
    </source>
</evidence>
<dbReference type="InterPro" id="IPR035965">
    <property type="entry name" value="PAS-like_dom_sf"/>
</dbReference>
<dbReference type="Pfam" id="PF00015">
    <property type="entry name" value="MCPsignal"/>
    <property type="match status" value="1"/>
</dbReference>
<dbReference type="InterPro" id="IPR004090">
    <property type="entry name" value="Chemotax_Me-accpt_rcpt"/>
</dbReference>
<dbReference type="SMART" id="SM00086">
    <property type="entry name" value="PAC"/>
    <property type="match status" value="3"/>
</dbReference>
<feature type="domain" description="PAC" evidence="5">
    <location>
        <begin position="225"/>
        <end position="279"/>
    </location>
</feature>
<keyword evidence="1 2" id="KW-0807">Transducer</keyword>
<dbReference type="GO" id="GO:0016020">
    <property type="term" value="C:membrane"/>
    <property type="evidence" value="ECO:0007669"/>
    <property type="project" value="InterPro"/>
</dbReference>
<dbReference type="Gene3D" id="1.10.287.950">
    <property type="entry name" value="Methyl-accepting chemotaxis protein"/>
    <property type="match status" value="1"/>
</dbReference>
<dbReference type="Pfam" id="PF00989">
    <property type="entry name" value="PAS"/>
    <property type="match status" value="1"/>
</dbReference>
<evidence type="ECO:0000313" key="6">
    <source>
        <dbReference type="EMBL" id="NII07852.1"/>
    </source>
</evidence>
<dbReference type="InterPro" id="IPR000700">
    <property type="entry name" value="PAS-assoc_C"/>
</dbReference>
<dbReference type="RefSeq" id="WP_166950053.1">
    <property type="nucleotide sequence ID" value="NZ_JAARLZ010000008.1"/>
</dbReference>
<feature type="domain" description="PAS" evidence="4">
    <location>
        <begin position="153"/>
        <end position="198"/>
    </location>
</feature>
<dbReference type="InterPro" id="IPR001610">
    <property type="entry name" value="PAC"/>
</dbReference>
<proteinExistence type="predicted"/>
<dbReference type="Gene3D" id="3.30.450.20">
    <property type="entry name" value="PAS domain"/>
    <property type="match status" value="2"/>
</dbReference>
<organism evidence="6 7">
    <name type="scientific">Luteibacter anthropi</name>
    <dbReference type="NCBI Taxonomy" id="564369"/>
    <lineage>
        <taxon>Bacteria</taxon>
        <taxon>Pseudomonadati</taxon>
        <taxon>Pseudomonadota</taxon>
        <taxon>Gammaproteobacteria</taxon>
        <taxon>Lysobacterales</taxon>
        <taxon>Rhodanobacteraceae</taxon>
        <taxon>Luteibacter</taxon>
    </lineage>
</organism>
<gene>
    <name evidence="6" type="ORF">HBF25_15820</name>
</gene>
<dbReference type="InterPro" id="IPR013767">
    <property type="entry name" value="PAS_fold"/>
</dbReference>
<dbReference type="PRINTS" id="PR00260">
    <property type="entry name" value="CHEMTRNSDUCR"/>
</dbReference>
<dbReference type="PANTHER" id="PTHR44757">
    <property type="entry name" value="DIGUANYLATE CYCLASE DGCP"/>
    <property type="match status" value="1"/>
</dbReference>
<dbReference type="GO" id="GO:0004888">
    <property type="term" value="F:transmembrane signaling receptor activity"/>
    <property type="evidence" value="ECO:0007669"/>
    <property type="project" value="InterPro"/>
</dbReference>
<feature type="domain" description="PAC" evidence="5">
    <location>
        <begin position="339"/>
        <end position="391"/>
    </location>
</feature>
<dbReference type="SMART" id="SM00091">
    <property type="entry name" value="PAS"/>
    <property type="match status" value="2"/>
</dbReference>
<dbReference type="GO" id="GO:0006935">
    <property type="term" value="P:chemotaxis"/>
    <property type="evidence" value="ECO:0007669"/>
    <property type="project" value="InterPro"/>
</dbReference>